<protein>
    <recommendedName>
        <fullName evidence="7">THAP-type domain-containing protein</fullName>
    </recommendedName>
</protein>
<reference evidence="8" key="4">
    <citation type="submission" date="2025-09" db="UniProtKB">
        <authorList>
            <consortium name="Ensembl"/>
        </authorList>
    </citation>
    <scope>IDENTIFICATION</scope>
    <source>
        <strain evidence="8">HNI</strain>
    </source>
</reference>
<dbReference type="Pfam" id="PF05485">
    <property type="entry name" value="THAP"/>
    <property type="match status" value="1"/>
</dbReference>
<keyword evidence="1" id="KW-0479">Metal-binding</keyword>
<dbReference type="GO" id="GO:0008270">
    <property type="term" value="F:zinc ion binding"/>
    <property type="evidence" value="ECO:0007669"/>
    <property type="project" value="UniProtKB-KW"/>
</dbReference>
<evidence type="ECO:0000313" key="9">
    <source>
        <dbReference type="Proteomes" id="UP000265180"/>
    </source>
</evidence>
<dbReference type="AlphaFoldDB" id="A0A3P9LLH9"/>
<evidence type="ECO:0000256" key="5">
    <source>
        <dbReference type="PROSITE-ProRule" id="PRU00309"/>
    </source>
</evidence>
<dbReference type="Gene3D" id="6.20.210.20">
    <property type="entry name" value="THAP domain"/>
    <property type="match status" value="1"/>
</dbReference>
<dbReference type="InterPro" id="IPR038441">
    <property type="entry name" value="THAP_Znf_sf"/>
</dbReference>
<evidence type="ECO:0000256" key="1">
    <source>
        <dbReference type="ARBA" id="ARBA00022723"/>
    </source>
</evidence>
<evidence type="ECO:0000256" key="2">
    <source>
        <dbReference type="ARBA" id="ARBA00022771"/>
    </source>
</evidence>
<reference evidence="8" key="3">
    <citation type="submission" date="2025-08" db="UniProtKB">
        <authorList>
            <consortium name="Ensembl"/>
        </authorList>
    </citation>
    <scope>IDENTIFICATION</scope>
    <source>
        <strain evidence="8">HNI</strain>
    </source>
</reference>
<reference evidence="8 9" key="2">
    <citation type="submission" date="2017-04" db="EMBL/GenBank/DDBJ databases">
        <title>CpG methylation of centromeres and impact of large insertions on vertebrate speciation.</title>
        <authorList>
            <person name="Ichikawa K."/>
            <person name="Yoshimura J."/>
            <person name="Morishita S."/>
        </authorList>
    </citation>
    <scope>NUCLEOTIDE SEQUENCE</scope>
    <source>
        <strain evidence="8 9">HNI</strain>
    </source>
</reference>
<dbReference type="SMART" id="SM00692">
    <property type="entry name" value="DM3"/>
    <property type="match status" value="1"/>
</dbReference>
<dbReference type="Ensembl" id="ENSORLT00020014531.1">
    <property type="protein sequence ID" value="ENSORLP00020021452.1"/>
    <property type="gene ID" value="ENSORLG00020001244.1"/>
</dbReference>
<evidence type="ECO:0000256" key="4">
    <source>
        <dbReference type="ARBA" id="ARBA00023125"/>
    </source>
</evidence>
<keyword evidence="6" id="KW-1133">Transmembrane helix</keyword>
<feature type="domain" description="THAP-type" evidence="7">
    <location>
        <begin position="1"/>
        <end position="89"/>
    </location>
</feature>
<dbReference type="PANTHER" id="PTHR47577:SF1">
    <property type="entry name" value="THAP DOMAIN-CONTAINING PROTEIN 6"/>
    <property type="match status" value="1"/>
</dbReference>
<dbReference type="SUPFAM" id="SSF57716">
    <property type="entry name" value="Glucocorticoid receptor-like (DNA-binding domain)"/>
    <property type="match status" value="1"/>
</dbReference>
<evidence type="ECO:0000313" key="8">
    <source>
        <dbReference type="Ensembl" id="ENSORLP00020021452.1"/>
    </source>
</evidence>
<keyword evidence="3" id="KW-0862">Zinc</keyword>
<evidence type="ECO:0000259" key="7">
    <source>
        <dbReference type="PROSITE" id="PS50950"/>
    </source>
</evidence>
<feature type="transmembrane region" description="Helical" evidence="6">
    <location>
        <begin position="103"/>
        <end position="135"/>
    </location>
</feature>
<reference key="1">
    <citation type="journal article" date="2007" name="Nature">
        <title>The medaka draft genome and insights into vertebrate genome evolution.</title>
        <authorList>
            <person name="Kasahara M."/>
            <person name="Naruse K."/>
            <person name="Sasaki S."/>
            <person name="Nakatani Y."/>
            <person name="Qu W."/>
            <person name="Ahsan B."/>
            <person name="Yamada T."/>
            <person name="Nagayasu Y."/>
            <person name="Doi K."/>
            <person name="Kasai Y."/>
            <person name="Jindo T."/>
            <person name="Kobayashi D."/>
            <person name="Shimada A."/>
            <person name="Toyoda A."/>
            <person name="Kuroki Y."/>
            <person name="Fujiyama A."/>
            <person name="Sasaki T."/>
            <person name="Shimizu A."/>
            <person name="Asakawa S."/>
            <person name="Shimizu N."/>
            <person name="Hashimoto S."/>
            <person name="Yang J."/>
            <person name="Lee Y."/>
            <person name="Matsushima K."/>
            <person name="Sugano S."/>
            <person name="Sakaizumi M."/>
            <person name="Narita T."/>
            <person name="Ohishi K."/>
            <person name="Haga S."/>
            <person name="Ohta F."/>
            <person name="Nomoto H."/>
            <person name="Nogata K."/>
            <person name="Morishita T."/>
            <person name="Endo T."/>
            <person name="Shin-I T."/>
            <person name="Takeda H."/>
            <person name="Morishita S."/>
            <person name="Kohara Y."/>
        </authorList>
    </citation>
    <scope>NUCLEOTIDE SEQUENCE [LARGE SCALE GENOMIC DNA]</scope>
    <source>
        <strain>Hd-rR</strain>
    </source>
</reference>
<evidence type="ECO:0000256" key="3">
    <source>
        <dbReference type="ARBA" id="ARBA00022833"/>
    </source>
</evidence>
<organism evidence="8 9">
    <name type="scientific">Oryzias latipes</name>
    <name type="common">Japanese rice fish</name>
    <name type="synonym">Japanese killifish</name>
    <dbReference type="NCBI Taxonomy" id="8090"/>
    <lineage>
        <taxon>Eukaryota</taxon>
        <taxon>Metazoa</taxon>
        <taxon>Chordata</taxon>
        <taxon>Craniata</taxon>
        <taxon>Vertebrata</taxon>
        <taxon>Euteleostomi</taxon>
        <taxon>Actinopterygii</taxon>
        <taxon>Neopterygii</taxon>
        <taxon>Teleostei</taxon>
        <taxon>Neoteleostei</taxon>
        <taxon>Acanthomorphata</taxon>
        <taxon>Ovalentaria</taxon>
        <taxon>Atherinomorphae</taxon>
        <taxon>Beloniformes</taxon>
        <taxon>Adrianichthyidae</taxon>
        <taxon>Oryziinae</taxon>
        <taxon>Oryzias</taxon>
    </lineage>
</organism>
<dbReference type="PANTHER" id="PTHR47577">
    <property type="entry name" value="THAP DOMAIN-CONTAINING PROTEIN 6"/>
    <property type="match status" value="1"/>
</dbReference>
<accession>A0A3P9LLH9</accession>
<name>A0A3P9LLH9_ORYLA</name>
<dbReference type="PROSITE" id="PS50950">
    <property type="entry name" value="ZF_THAP"/>
    <property type="match status" value="1"/>
</dbReference>
<sequence length="136" mass="15743">MPVHCAGFNCQNRRNESTKKEGITFHRFPMDSDLRKKWALAIKRANPDGSLWLPTSNTIWLCSKHFVETDFDKSGQTVRLNPGTIPSVLHKLITCMNQWGKSIVFFFLFFFLSVNLLLTFGLFVDLLFIIIIIIIY</sequence>
<keyword evidence="6" id="KW-0472">Membrane</keyword>
<dbReference type="GO" id="GO:0003677">
    <property type="term" value="F:DNA binding"/>
    <property type="evidence" value="ECO:0007669"/>
    <property type="project" value="UniProtKB-UniRule"/>
</dbReference>
<dbReference type="SMART" id="SM00980">
    <property type="entry name" value="THAP"/>
    <property type="match status" value="1"/>
</dbReference>
<keyword evidence="6" id="KW-0812">Transmembrane</keyword>
<keyword evidence="2 5" id="KW-0863">Zinc-finger</keyword>
<proteinExistence type="predicted"/>
<dbReference type="Proteomes" id="UP000265180">
    <property type="component" value="Chromosome 23"/>
</dbReference>
<dbReference type="InterPro" id="IPR006612">
    <property type="entry name" value="THAP_Znf"/>
</dbReference>
<keyword evidence="4 5" id="KW-0238">DNA-binding</keyword>
<evidence type="ECO:0000256" key="6">
    <source>
        <dbReference type="SAM" id="Phobius"/>
    </source>
</evidence>